<dbReference type="Pfam" id="PF01839">
    <property type="entry name" value="FG-GAP"/>
    <property type="match status" value="2"/>
</dbReference>
<dbReference type="Pfam" id="PF02780">
    <property type="entry name" value="Transketolase_C"/>
    <property type="match status" value="1"/>
</dbReference>
<keyword evidence="11" id="KW-0496">Mitochondrion</keyword>
<evidence type="ECO:0000256" key="13">
    <source>
        <dbReference type="ARBA" id="ARBA00023317"/>
    </source>
</evidence>
<comment type="cofactor">
    <cofactor evidence="1">
        <name>thiamine diphosphate</name>
        <dbReference type="ChEBI" id="CHEBI:58937"/>
    </cofactor>
</comment>
<evidence type="ECO:0000256" key="10">
    <source>
        <dbReference type="ARBA" id="ARBA00023052"/>
    </source>
</evidence>
<evidence type="ECO:0000256" key="6">
    <source>
        <dbReference type="ARBA" id="ARBA00022737"/>
    </source>
</evidence>
<comment type="caution">
    <text evidence="16">The sequence shown here is derived from an EMBL/GenBank/DDBJ whole genome shotgun (WGS) entry which is preliminary data.</text>
</comment>
<name>A0AAD5T9R5_9FUNG</name>
<feature type="repeat" description="FG-GAP" evidence="14">
    <location>
        <begin position="33"/>
        <end position="93"/>
    </location>
</feature>
<dbReference type="CDD" id="cd07036">
    <property type="entry name" value="TPP_PYR_E1-PDHc-beta_like"/>
    <property type="match status" value="1"/>
</dbReference>
<evidence type="ECO:0000259" key="15">
    <source>
        <dbReference type="SMART" id="SM00861"/>
    </source>
</evidence>
<dbReference type="Gene3D" id="3.40.50.970">
    <property type="match status" value="1"/>
</dbReference>
<reference evidence="16" key="1">
    <citation type="submission" date="2020-05" db="EMBL/GenBank/DDBJ databases">
        <title>Phylogenomic resolution of chytrid fungi.</title>
        <authorList>
            <person name="Stajich J.E."/>
            <person name="Amses K."/>
            <person name="Simmons R."/>
            <person name="Seto K."/>
            <person name="Myers J."/>
            <person name="Bonds A."/>
            <person name="Quandt C.A."/>
            <person name="Barry K."/>
            <person name="Liu P."/>
            <person name="Grigoriev I."/>
            <person name="Longcore J.E."/>
            <person name="James T.Y."/>
        </authorList>
    </citation>
    <scope>NUCLEOTIDE SEQUENCE</scope>
    <source>
        <strain evidence="16">JEL0513</strain>
    </source>
</reference>
<evidence type="ECO:0000313" key="17">
    <source>
        <dbReference type="Proteomes" id="UP001211907"/>
    </source>
</evidence>
<dbReference type="SMART" id="SM00191">
    <property type="entry name" value="Int_alpha"/>
    <property type="match status" value="4"/>
</dbReference>
<dbReference type="Pfam" id="PF02779">
    <property type="entry name" value="Transket_pyr"/>
    <property type="match status" value="1"/>
</dbReference>
<keyword evidence="12" id="KW-0325">Glycoprotein</keyword>
<keyword evidence="7" id="KW-0809">Transit peptide</keyword>
<evidence type="ECO:0000256" key="14">
    <source>
        <dbReference type="PROSITE-ProRule" id="PRU00803"/>
    </source>
</evidence>
<dbReference type="SUPFAM" id="SSF52518">
    <property type="entry name" value="Thiamin diphosphate-binding fold (THDP-binding)"/>
    <property type="match status" value="1"/>
</dbReference>
<keyword evidence="6" id="KW-0677">Repeat</keyword>
<evidence type="ECO:0000256" key="2">
    <source>
        <dbReference type="ARBA" id="ARBA00004173"/>
    </source>
</evidence>
<evidence type="ECO:0000256" key="7">
    <source>
        <dbReference type="ARBA" id="ARBA00022946"/>
    </source>
</evidence>
<proteinExistence type="predicted"/>
<dbReference type="InterPro" id="IPR033248">
    <property type="entry name" value="Transketolase_C"/>
</dbReference>
<dbReference type="InterPro" id="IPR009014">
    <property type="entry name" value="Transketo_C/PFOR_II"/>
</dbReference>
<keyword evidence="17" id="KW-1185">Reference proteome</keyword>
<dbReference type="Proteomes" id="UP001211907">
    <property type="component" value="Unassembled WGS sequence"/>
</dbReference>
<dbReference type="EMBL" id="JADGJH010000025">
    <property type="protein sequence ID" value="KAJ3141926.1"/>
    <property type="molecule type" value="Genomic_DNA"/>
</dbReference>
<evidence type="ECO:0000256" key="3">
    <source>
        <dbReference type="ARBA" id="ARBA00012281"/>
    </source>
</evidence>
<accession>A0AAD5T9R5</accession>
<dbReference type="Gene3D" id="3.40.50.920">
    <property type="match status" value="1"/>
</dbReference>
<dbReference type="SUPFAM" id="SSF52922">
    <property type="entry name" value="TK C-terminal domain-like"/>
    <property type="match status" value="1"/>
</dbReference>
<keyword evidence="10" id="KW-0786">Thiamine pyrophosphate</keyword>
<keyword evidence="9" id="KW-0560">Oxidoreductase</keyword>
<sequence length="787" mass="84903">MLAKEAFLEMYHIANSIIFGEKCYSLNDLNHTNKVTTFLSKKPHTNFGHKLTVGDFDAAGKSTLVITAPGYSYSAVQQGSVFLLQNTSQDSTVEIENIAKIQIFGPSDNILGGRFGTDAVVIDFNLDGVDDLVVSAPGYGIYIFFGNREFGLGRKCVKSQLLCKLYADKDFDIVIKGFEPSWGWILAVGDFNGDGNPDLLIGSPYSGNQVSPNCGAVHGFQAKSSPSSVLGVNSADLTLYSPTSQKFEEFGQSIAIIKDLLVVGAPGWRKSPSDSMRGAIFAFDISSERFPLKGTIYGDEEMTGFGAQMITGIFGGELKLFVASPTERSTSAIPKFMDLPGILTPINSRGYAAGTVRLFDRDSFAGQKSLKTVKFSKIKGSKSNARLGGSGWHIGENDLWISEAMADGEKGRIRRFREGNKFSQISECINGLKSGDRFGVSITMYFDNDTLLVVGEINAHLTVRDALNQAMDEEMTRDETVYILGEEVAQYNGAYKVSKGLLEKYGDKRVIDTPITEMGFAGIAVGSALAGLKPVCEFMTFNFSMQAIDQVVNSAAKTRYMSGGTIECPIVFRGPNGAAAGVAAQHSQCFAAWYGSVPGLKVVSPFSAEDAKGLLKAAIRDPNPVVVLENELMYGVSFPVSDEVLGKDFVIEIGKAKIEREGSDITIVAHSRPVQFALDAAEELAKAGISAEVINLRSIRPLDIGAIVTSLKKTNHLITVEGGWPQFGVGSEIAAQIMESDAFDYLDSPIFRVTGADIPMPYAKNLEDLSLPSVVNIVNAARKSLNK</sequence>
<dbReference type="AlphaFoldDB" id="A0AAD5T9R5"/>
<organism evidence="16 17">
    <name type="scientific">Physocladia obscura</name>
    <dbReference type="NCBI Taxonomy" id="109957"/>
    <lineage>
        <taxon>Eukaryota</taxon>
        <taxon>Fungi</taxon>
        <taxon>Fungi incertae sedis</taxon>
        <taxon>Chytridiomycota</taxon>
        <taxon>Chytridiomycota incertae sedis</taxon>
        <taxon>Chytridiomycetes</taxon>
        <taxon>Chytridiales</taxon>
        <taxon>Chytriomycetaceae</taxon>
        <taxon>Physocladia</taxon>
    </lineage>
</organism>
<dbReference type="GO" id="GO:0006086">
    <property type="term" value="P:pyruvate decarboxylation to acetyl-CoA"/>
    <property type="evidence" value="ECO:0007669"/>
    <property type="project" value="InterPro"/>
</dbReference>
<dbReference type="FunFam" id="3.40.50.920:FF:000001">
    <property type="entry name" value="Pyruvate dehydrogenase E1 beta subunit"/>
    <property type="match status" value="1"/>
</dbReference>
<dbReference type="NCBIfam" id="NF006667">
    <property type="entry name" value="PRK09212.1"/>
    <property type="match status" value="1"/>
</dbReference>
<evidence type="ECO:0000256" key="8">
    <source>
        <dbReference type="ARBA" id="ARBA00022958"/>
    </source>
</evidence>
<dbReference type="EC" id="1.2.4.1" evidence="3"/>
<feature type="repeat" description="FG-GAP" evidence="14">
    <location>
        <begin position="183"/>
        <end position="229"/>
    </location>
</feature>
<dbReference type="PANTHER" id="PTHR11624:SF96">
    <property type="entry name" value="PYRUVATE DEHYDROGENASE E1 COMPONENT SUBUNIT BETA, MITOCHONDRIAL"/>
    <property type="match status" value="1"/>
</dbReference>
<dbReference type="InterPro" id="IPR028994">
    <property type="entry name" value="Integrin_alpha_N"/>
</dbReference>
<dbReference type="GO" id="GO:0046872">
    <property type="term" value="F:metal ion binding"/>
    <property type="evidence" value="ECO:0007669"/>
    <property type="project" value="UniProtKB-KW"/>
</dbReference>
<dbReference type="InterPro" id="IPR013519">
    <property type="entry name" value="Int_alpha_beta-p"/>
</dbReference>
<dbReference type="PROSITE" id="PS51470">
    <property type="entry name" value="FG_GAP"/>
    <property type="match status" value="2"/>
</dbReference>
<feature type="domain" description="Transketolase-like pyrimidine-binding" evidence="15">
    <location>
        <begin position="461"/>
        <end position="636"/>
    </location>
</feature>
<dbReference type="InterPro" id="IPR029061">
    <property type="entry name" value="THDP-binding"/>
</dbReference>
<dbReference type="InterPro" id="IPR027110">
    <property type="entry name" value="PDHB_mito-type"/>
</dbReference>
<keyword evidence="13 16" id="KW-0670">Pyruvate</keyword>
<dbReference type="GO" id="GO:0004739">
    <property type="term" value="F:pyruvate dehydrogenase (acetyl-transferring) activity"/>
    <property type="evidence" value="ECO:0007669"/>
    <property type="project" value="UniProtKB-EC"/>
</dbReference>
<evidence type="ECO:0000256" key="5">
    <source>
        <dbReference type="ARBA" id="ARBA00022729"/>
    </source>
</evidence>
<dbReference type="SUPFAM" id="SSF69318">
    <property type="entry name" value="Integrin alpha N-terminal domain"/>
    <property type="match status" value="1"/>
</dbReference>
<gene>
    <name evidence="16" type="primary">PDB1</name>
    <name evidence="16" type="ORF">HK100_005322</name>
</gene>
<dbReference type="PANTHER" id="PTHR11624">
    <property type="entry name" value="DEHYDROGENASE RELATED"/>
    <property type="match status" value="1"/>
</dbReference>
<evidence type="ECO:0000256" key="12">
    <source>
        <dbReference type="ARBA" id="ARBA00023180"/>
    </source>
</evidence>
<dbReference type="InterPro" id="IPR005475">
    <property type="entry name" value="Transketolase-like_Pyr-bd"/>
</dbReference>
<protein>
    <recommendedName>
        <fullName evidence="3">pyruvate dehydrogenase (acetyl-transferring)</fullName>
        <ecNumber evidence="3">1.2.4.1</ecNumber>
    </recommendedName>
</protein>
<keyword evidence="5" id="KW-0732">Signal</keyword>
<keyword evidence="8" id="KW-0630">Potassium</keyword>
<dbReference type="GO" id="GO:0005739">
    <property type="term" value="C:mitochondrion"/>
    <property type="evidence" value="ECO:0007669"/>
    <property type="project" value="UniProtKB-SubCell"/>
</dbReference>
<dbReference type="FunFam" id="3.40.50.970:FF:000006">
    <property type="entry name" value="Pyruvate dehydrogenase E1 component subunit beta"/>
    <property type="match status" value="1"/>
</dbReference>
<dbReference type="Gene3D" id="2.130.10.130">
    <property type="entry name" value="Integrin alpha, N-terminal"/>
    <property type="match status" value="2"/>
</dbReference>
<evidence type="ECO:0000313" key="16">
    <source>
        <dbReference type="EMBL" id="KAJ3141926.1"/>
    </source>
</evidence>
<keyword evidence="4" id="KW-0479">Metal-binding</keyword>
<comment type="subcellular location">
    <subcellularLocation>
        <location evidence="2">Mitochondrion</location>
    </subcellularLocation>
</comment>
<dbReference type="NCBIfam" id="NF008854">
    <property type="entry name" value="PRK11892.1"/>
    <property type="match status" value="1"/>
</dbReference>
<evidence type="ECO:0000256" key="9">
    <source>
        <dbReference type="ARBA" id="ARBA00023002"/>
    </source>
</evidence>
<dbReference type="InterPro" id="IPR013517">
    <property type="entry name" value="FG-GAP"/>
</dbReference>
<dbReference type="SMART" id="SM00861">
    <property type="entry name" value="Transket_pyr"/>
    <property type="match status" value="1"/>
</dbReference>
<evidence type="ECO:0000256" key="11">
    <source>
        <dbReference type="ARBA" id="ARBA00023128"/>
    </source>
</evidence>
<evidence type="ECO:0000256" key="1">
    <source>
        <dbReference type="ARBA" id="ARBA00001964"/>
    </source>
</evidence>
<evidence type="ECO:0000256" key="4">
    <source>
        <dbReference type="ARBA" id="ARBA00022723"/>
    </source>
</evidence>